<feature type="transmembrane region" description="Helical" evidence="1">
    <location>
        <begin position="128"/>
        <end position="152"/>
    </location>
</feature>
<keyword evidence="1" id="KW-0812">Transmembrane</keyword>
<protein>
    <submittedName>
        <fullName evidence="2">DMT family transporter</fullName>
    </submittedName>
</protein>
<evidence type="ECO:0000256" key="1">
    <source>
        <dbReference type="SAM" id="Phobius"/>
    </source>
</evidence>
<organism evidence="2 3">
    <name type="scientific">Staphylococcus xylosus</name>
    <dbReference type="NCBI Taxonomy" id="1288"/>
    <lineage>
        <taxon>Bacteria</taxon>
        <taxon>Bacillati</taxon>
        <taxon>Bacillota</taxon>
        <taxon>Bacilli</taxon>
        <taxon>Bacillales</taxon>
        <taxon>Staphylococcaceae</taxon>
        <taxon>Staphylococcus</taxon>
    </lineage>
</organism>
<dbReference type="PANTHER" id="PTHR34821">
    <property type="entry name" value="INNER MEMBRANE PROTEIN YDCZ"/>
    <property type="match status" value="1"/>
</dbReference>
<keyword evidence="3" id="KW-1185">Reference proteome</keyword>
<keyword evidence="1" id="KW-1133">Transmembrane helix</keyword>
<accession>A0A418IKW0</accession>
<dbReference type="Pfam" id="PF04657">
    <property type="entry name" value="DMT_YdcZ"/>
    <property type="match status" value="1"/>
</dbReference>
<sequence length="158" mass="17448">MNLILIIIPILAGLILSMQQTFNGALGQKIGALESSFMSFFTGAIFLSIAVIFFGNGNILAIFNVPFYYLIAALFGIIFLSLMPFTIPRIGVTNSLVMVIIGQLVSGLIIDHFGLFGSEIVKINIHKMIGIILLICSIFFIFFCEKVAILFVKKRHNK</sequence>
<gene>
    <name evidence="2" type="ORF">BU097_12185</name>
</gene>
<evidence type="ECO:0000313" key="2">
    <source>
        <dbReference type="EMBL" id="RIN08219.1"/>
    </source>
</evidence>
<dbReference type="InterPro" id="IPR006750">
    <property type="entry name" value="YdcZ"/>
</dbReference>
<feature type="transmembrane region" description="Helical" evidence="1">
    <location>
        <begin position="93"/>
        <end position="116"/>
    </location>
</feature>
<dbReference type="GO" id="GO:0005886">
    <property type="term" value="C:plasma membrane"/>
    <property type="evidence" value="ECO:0007669"/>
    <property type="project" value="TreeGrafter"/>
</dbReference>
<reference evidence="2 3" key="1">
    <citation type="journal article" date="2016" name="Front. Microbiol.">
        <title>Comprehensive Phylogenetic Analysis of Bovine Non-aureus Staphylococci Species Based on Whole-Genome Sequencing.</title>
        <authorList>
            <person name="Naushad S."/>
            <person name="Barkema H.W."/>
            <person name="Luby C."/>
            <person name="Condas L.A."/>
            <person name="Nobrega D.B."/>
            <person name="Carson D.A."/>
            <person name="De Buck J."/>
        </authorList>
    </citation>
    <scope>NUCLEOTIDE SEQUENCE [LARGE SCALE GENOMIC DNA]</scope>
    <source>
        <strain evidence="2 3">SNUC 102</strain>
    </source>
</reference>
<dbReference type="PANTHER" id="PTHR34821:SF2">
    <property type="entry name" value="INNER MEMBRANE PROTEIN YDCZ"/>
    <property type="match status" value="1"/>
</dbReference>
<dbReference type="OrthoDB" id="7864805at2"/>
<feature type="transmembrane region" description="Helical" evidence="1">
    <location>
        <begin position="67"/>
        <end position="87"/>
    </location>
</feature>
<dbReference type="AlphaFoldDB" id="A0A418IKW0"/>
<proteinExistence type="predicted"/>
<comment type="caution">
    <text evidence="2">The sequence shown here is derived from an EMBL/GenBank/DDBJ whole genome shotgun (WGS) entry which is preliminary data.</text>
</comment>
<dbReference type="Proteomes" id="UP000285567">
    <property type="component" value="Unassembled WGS sequence"/>
</dbReference>
<evidence type="ECO:0000313" key="3">
    <source>
        <dbReference type="Proteomes" id="UP000285567"/>
    </source>
</evidence>
<feature type="transmembrane region" description="Helical" evidence="1">
    <location>
        <begin position="37"/>
        <end position="55"/>
    </location>
</feature>
<keyword evidence="1" id="KW-0472">Membrane</keyword>
<dbReference type="RefSeq" id="WP_119604171.1">
    <property type="nucleotide sequence ID" value="NZ_QXUL01000077.1"/>
</dbReference>
<name>A0A418IKW0_STAXY</name>
<dbReference type="EMBL" id="QXUL01000077">
    <property type="protein sequence ID" value="RIN08219.1"/>
    <property type="molecule type" value="Genomic_DNA"/>
</dbReference>